<dbReference type="InterPro" id="IPR013506">
    <property type="entry name" value="Topo_IIA_bsu_dom2"/>
</dbReference>
<dbReference type="Gene3D" id="3.40.50.670">
    <property type="match status" value="1"/>
</dbReference>
<comment type="similarity">
    <text evidence="8">Belongs to the type II topoisomerase family. ParE type 2 subfamily.</text>
</comment>
<dbReference type="GO" id="GO:0007059">
    <property type="term" value="P:chromosome segregation"/>
    <property type="evidence" value="ECO:0007669"/>
    <property type="project" value="UniProtKB-UniRule"/>
</dbReference>
<dbReference type="SMART" id="SM00433">
    <property type="entry name" value="TOP2c"/>
    <property type="match status" value="1"/>
</dbReference>
<evidence type="ECO:0000313" key="10">
    <source>
        <dbReference type="EMBL" id="AKM54164.1"/>
    </source>
</evidence>
<feature type="binding site" evidence="8">
    <location>
        <position position="341"/>
    </location>
    <ligand>
        <name>ATP</name>
        <dbReference type="ChEBI" id="CHEBI:30616"/>
    </ligand>
</feature>
<dbReference type="InterPro" id="IPR002288">
    <property type="entry name" value="DNA_gyrase_B_C"/>
</dbReference>
<feature type="binding site" evidence="8">
    <location>
        <position position="50"/>
    </location>
    <ligand>
        <name>ATP</name>
        <dbReference type="ChEBI" id="CHEBI:30616"/>
    </ligand>
</feature>
<dbReference type="PANTHER" id="PTHR45866:SF12">
    <property type="entry name" value="DNA TOPOISOMERASE 4 SUBUNIT B"/>
    <property type="match status" value="1"/>
</dbReference>
<dbReference type="SMART" id="SM00387">
    <property type="entry name" value="HATPase_c"/>
    <property type="match status" value="1"/>
</dbReference>
<comment type="subunit">
    <text evidence="8">Heterotetramer composed of ParC and ParE.</text>
</comment>
<gene>
    <name evidence="8 10" type="primary">parE</name>
    <name evidence="10" type="ORF">SERIO_v1c05930</name>
</gene>
<dbReference type="SUPFAM" id="SSF56719">
    <property type="entry name" value="Type II DNA topoisomerase"/>
    <property type="match status" value="1"/>
</dbReference>
<dbReference type="GO" id="GO:0046872">
    <property type="term" value="F:metal ion binding"/>
    <property type="evidence" value="ECO:0007669"/>
    <property type="project" value="UniProtKB-KW"/>
</dbReference>
<dbReference type="InterPro" id="IPR018522">
    <property type="entry name" value="TopoIIA_CS"/>
</dbReference>
<keyword evidence="6 8" id="KW-0238">DNA-binding</keyword>
<keyword evidence="7 8" id="KW-0413">Isomerase</keyword>
<dbReference type="PANTHER" id="PTHR45866">
    <property type="entry name" value="DNA GYRASE/TOPOISOMERASE SUBUNIT B"/>
    <property type="match status" value="1"/>
</dbReference>
<evidence type="ECO:0000256" key="4">
    <source>
        <dbReference type="ARBA" id="ARBA00022723"/>
    </source>
</evidence>
<comment type="function">
    <text evidence="8">Topoisomerase IV is essential for chromosome segregation. It relaxes supercoiled DNA. Performs the decatenation events required during the replication of a circular DNA molecule.</text>
</comment>
<dbReference type="InterPro" id="IPR006171">
    <property type="entry name" value="TOPRIM_dom"/>
</dbReference>
<dbReference type="Proteomes" id="UP000035661">
    <property type="component" value="Chromosome"/>
</dbReference>
<organism evidence="10 11">
    <name type="scientific">Spiroplasma eriocheiris</name>
    <dbReference type="NCBI Taxonomy" id="315358"/>
    <lineage>
        <taxon>Bacteria</taxon>
        <taxon>Bacillati</taxon>
        <taxon>Mycoplasmatota</taxon>
        <taxon>Mollicutes</taxon>
        <taxon>Entomoplasmatales</taxon>
        <taxon>Spiroplasmataceae</taxon>
        <taxon>Spiroplasma</taxon>
    </lineage>
</organism>
<feature type="site" description="Interaction with DNA" evidence="8">
    <location>
        <position position="624"/>
    </location>
</feature>
<evidence type="ECO:0000256" key="5">
    <source>
        <dbReference type="ARBA" id="ARBA00022842"/>
    </source>
</evidence>
<dbReference type="AlphaFoldDB" id="A0A0H3XL02"/>
<keyword evidence="4" id="KW-0479">Metal-binding</keyword>
<proteinExistence type="inferred from homology"/>
<dbReference type="Pfam" id="PF02518">
    <property type="entry name" value="HATPase_c"/>
    <property type="match status" value="1"/>
</dbReference>
<evidence type="ECO:0000256" key="8">
    <source>
        <dbReference type="HAMAP-Rule" id="MF_00939"/>
    </source>
</evidence>
<comment type="catalytic activity">
    <reaction evidence="1 8">
        <text>ATP-dependent breakage, passage and rejoining of double-stranded DNA.</text>
        <dbReference type="EC" id="5.6.2.2"/>
    </reaction>
</comment>
<keyword evidence="8" id="KW-0799">Topoisomerase</keyword>
<dbReference type="FunFam" id="3.30.565.10:FF:000002">
    <property type="entry name" value="DNA gyrase subunit B"/>
    <property type="match status" value="1"/>
</dbReference>
<dbReference type="InterPro" id="IPR001241">
    <property type="entry name" value="Topo_IIA"/>
</dbReference>
<keyword evidence="8" id="KW-0547">Nucleotide-binding</keyword>
<dbReference type="InterPro" id="IPR003594">
    <property type="entry name" value="HATPase_dom"/>
</dbReference>
<dbReference type="InterPro" id="IPR013760">
    <property type="entry name" value="Topo_IIA-like_dom_sf"/>
</dbReference>
<dbReference type="PROSITE" id="PS00177">
    <property type="entry name" value="TOPOISOMERASE_II"/>
    <property type="match status" value="1"/>
</dbReference>
<evidence type="ECO:0000256" key="1">
    <source>
        <dbReference type="ARBA" id="ARBA00000185"/>
    </source>
</evidence>
<dbReference type="PROSITE" id="PS50880">
    <property type="entry name" value="TOPRIM"/>
    <property type="match status" value="1"/>
</dbReference>
<dbReference type="FunFam" id="3.40.50.670:FF:000001">
    <property type="entry name" value="DNA topoisomerase 2"/>
    <property type="match status" value="1"/>
</dbReference>
<evidence type="ECO:0000313" key="11">
    <source>
        <dbReference type="Proteomes" id="UP000035661"/>
    </source>
</evidence>
<reference evidence="10 11" key="1">
    <citation type="journal article" date="2015" name="Genome Biol. Evol.">
        <title>Found and Lost: The Fates of Horizontally Acquired Genes in Arthropod-Symbiotic Spiroplasma.</title>
        <authorList>
            <person name="Lo W.S."/>
            <person name="Gasparich G.E."/>
            <person name="Kuo C.H."/>
        </authorList>
    </citation>
    <scope>NUCLEOTIDE SEQUENCE [LARGE SCALE GENOMIC DNA]</scope>
    <source>
        <strain evidence="11">TDA-040725-5</strain>
    </source>
</reference>
<dbReference type="KEGG" id="seri:SERIO_v1c05930"/>
<feature type="binding site" evidence="8">
    <location>
        <position position="77"/>
    </location>
    <ligand>
        <name>ATP</name>
        <dbReference type="ChEBI" id="CHEBI:30616"/>
    </ligand>
</feature>
<dbReference type="PRINTS" id="PR01159">
    <property type="entry name" value="DNAGYRASEB"/>
</dbReference>
<keyword evidence="5" id="KW-0460">Magnesium</keyword>
<dbReference type="RefSeq" id="WP_047791398.1">
    <property type="nucleotide sequence ID" value="NZ_CP011856.1"/>
</dbReference>
<dbReference type="InterPro" id="IPR014721">
    <property type="entry name" value="Ribsml_uS5_D2-typ_fold_subgr"/>
</dbReference>
<dbReference type="EC" id="5.6.2.2" evidence="8"/>
<name>A0A0H3XL02_9MOLU</name>
<evidence type="ECO:0000256" key="7">
    <source>
        <dbReference type="ARBA" id="ARBA00023235"/>
    </source>
</evidence>
<keyword evidence="11" id="KW-1185">Reference proteome</keyword>
<comment type="similarity">
    <text evidence="3">Belongs to the type II topoisomerase GyrB family.</text>
</comment>
<evidence type="ECO:0000256" key="3">
    <source>
        <dbReference type="ARBA" id="ARBA00010708"/>
    </source>
</evidence>
<dbReference type="InterPro" id="IPR020568">
    <property type="entry name" value="Ribosomal_Su5_D2-typ_SF"/>
</dbReference>
<dbReference type="CDD" id="cd16928">
    <property type="entry name" value="HATPase_GyrB-like"/>
    <property type="match status" value="1"/>
</dbReference>
<feature type="binding site" evidence="8">
    <location>
        <begin position="117"/>
        <end position="123"/>
    </location>
    <ligand>
        <name>ATP</name>
        <dbReference type="ChEBI" id="CHEBI:30616"/>
    </ligand>
</feature>
<accession>A0A0H3XL02</accession>
<feature type="site" description="Interaction with DNA" evidence="8">
    <location>
        <position position="510"/>
    </location>
</feature>
<dbReference type="GO" id="GO:0003677">
    <property type="term" value="F:DNA binding"/>
    <property type="evidence" value="ECO:0007669"/>
    <property type="project" value="UniProtKB-UniRule"/>
</dbReference>
<dbReference type="Pfam" id="PF00204">
    <property type="entry name" value="DNA_gyraseB"/>
    <property type="match status" value="1"/>
</dbReference>
<comment type="cofactor">
    <cofactor evidence="2">
        <name>Mg(2+)</name>
        <dbReference type="ChEBI" id="CHEBI:18420"/>
    </cofactor>
</comment>
<dbReference type="HAMAP" id="MF_00939">
    <property type="entry name" value="ParE_type2"/>
    <property type="match status" value="1"/>
</dbReference>
<dbReference type="InterPro" id="IPR000565">
    <property type="entry name" value="Topo_IIA_B"/>
</dbReference>
<dbReference type="EMBL" id="CP011856">
    <property type="protein sequence ID" value="AKM54164.1"/>
    <property type="molecule type" value="Genomic_DNA"/>
</dbReference>
<dbReference type="GO" id="GO:0034335">
    <property type="term" value="F:DNA negative supercoiling activity"/>
    <property type="evidence" value="ECO:0007669"/>
    <property type="project" value="UniProtKB-ARBA"/>
</dbReference>
<dbReference type="Pfam" id="PF00986">
    <property type="entry name" value="DNA_gyraseB_C"/>
    <property type="match status" value="1"/>
</dbReference>
<dbReference type="SUPFAM" id="SSF54211">
    <property type="entry name" value="Ribosomal protein S5 domain 2-like"/>
    <property type="match status" value="1"/>
</dbReference>
<protein>
    <recommendedName>
        <fullName evidence="8">DNA topoisomerase 4 subunit B</fullName>
        <ecNumber evidence="8">5.6.2.2</ecNumber>
    </recommendedName>
    <alternativeName>
        <fullName evidence="8">Topoisomerase IV subunit B</fullName>
    </alternativeName>
</protein>
<dbReference type="NCBIfam" id="TIGR01058">
    <property type="entry name" value="parE_Gpos"/>
    <property type="match status" value="1"/>
</dbReference>
<dbReference type="PRINTS" id="PR00418">
    <property type="entry name" value="TPI2FAMILY"/>
</dbReference>
<dbReference type="STRING" id="315358.SERIO_v1c05930"/>
<dbReference type="GO" id="GO:0005524">
    <property type="term" value="F:ATP binding"/>
    <property type="evidence" value="ECO:0007669"/>
    <property type="project" value="UniProtKB-UniRule"/>
</dbReference>
<dbReference type="GO" id="GO:0006265">
    <property type="term" value="P:DNA topological change"/>
    <property type="evidence" value="ECO:0007669"/>
    <property type="project" value="UniProtKB-UniRule"/>
</dbReference>
<dbReference type="GO" id="GO:0005694">
    <property type="term" value="C:chromosome"/>
    <property type="evidence" value="ECO:0007669"/>
    <property type="project" value="InterPro"/>
</dbReference>
<feature type="binding site" evidence="8">
    <location>
        <position position="10"/>
    </location>
    <ligand>
        <name>ATP</name>
        <dbReference type="ChEBI" id="CHEBI:30616"/>
    </ligand>
</feature>
<evidence type="ECO:0000256" key="2">
    <source>
        <dbReference type="ARBA" id="ARBA00001946"/>
    </source>
</evidence>
<evidence type="ECO:0000259" key="9">
    <source>
        <dbReference type="PROSITE" id="PS50880"/>
    </source>
</evidence>
<feature type="domain" description="Toprim" evidence="9">
    <location>
        <begin position="424"/>
        <end position="538"/>
    </location>
</feature>
<dbReference type="InterPro" id="IPR013759">
    <property type="entry name" value="Topo_IIA_B_C"/>
</dbReference>
<feature type="site" description="Interaction with DNA" evidence="8">
    <location>
        <position position="458"/>
    </location>
</feature>
<dbReference type="InterPro" id="IPR005740">
    <property type="entry name" value="ParE_type2"/>
</dbReference>
<reference evidence="11" key="2">
    <citation type="submission" date="2015-06" db="EMBL/GenBank/DDBJ databases">
        <title>Complete genome sequence of Spiroplasma eriocheiris TDA-040725-5 (DSM 21848).</title>
        <authorList>
            <person name="Lo W.-S."/>
            <person name="Kuo C.-H."/>
        </authorList>
    </citation>
    <scope>NUCLEOTIDE SEQUENCE [LARGE SCALE GENOMIC DNA]</scope>
    <source>
        <strain evidence="11">TDA-040725-5</strain>
    </source>
</reference>
<evidence type="ECO:0000256" key="6">
    <source>
        <dbReference type="ARBA" id="ARBA00023125"/>
    </source>
</evidence>
<dbReference type="FunFam" id="3.30.230.10:FF:000005">
    <property type="entry name" value="DNA gyrase subunit B"/>
    <property type="match status" value="1"/>
</dbReference>
<dbReference type="Gene3D" id="3.30.230.10">
    <property type="match status" value="1"/>
</dbReference>
<sequence>MDNNNKALHYDESSIQVLEGLDAVRKRPGMYIGSTDIRGLHHLVWEIVDNSIDEALAGFASEINIIIHKNNGITVKDNGRGVPIGKHASGKSTPEVIFSVLHAGGKFGGDGYKTSGGLHGVGSSVVNALSSEFDVTIYRDKKISNIKFNNGGKLAQKLTTIGSTATTGTTVYFVPDPEIFKVIDFSFSTISERIRESAFLNSGLKITLQDERTDKYVEYLFNNGLEEFITYMNEGKKPITPIITFKGIEKDIDVEIALQYSTEFNENLLSFANNVKTSDGGSHVVGFRTGLTKVINEYARKEGLLKEKDKNLDSTDTREGLTAIISVKIPESLIQYEGQTKGKLGTSDAKTAVENIVAKQMQFWMLENKTNAYAIIEKALLARTAKEEARKAREAARGNKRKSNSERLLTGKLTPAQNKNKKVNELFLVEGDSAGGSAKSGRDRKFQAILSLRGKVINAEKAKLQDLMNNEEINLMIHAIGAGFGNNFDLEDANYGKIIIMTDADTDGAHIQTLLLTFFYRFMRPLIEDKRVYIALPPLFKITNLKTKKVSYAWDENELKTKLKHLKDKFELQRYKGLGEMNAEQLWETTMDPETRQLIAVTIDDAAIAEKRIVTLMGDDAKKRKDWIDENVKFTLEDDFQPVVGQ</sequence>
<keyword evidence="8" id="KW-0067">ATP-binding</keyword>
<dbReference type="SUPFAM" id="SSF55874">
    <property type="entry name" value="ATPase domain of HSP90 chaperone/DNA topoisomerase II/histidine kinase"/>
    <property type="match status" value="1"/>
</dbReference>
<dbReference type="PATRIC" id="fig|743698.3.peg.593"/>
<dbReference type="Gene3D" id="3.30.565.10">
    <property type="entry name" value="Histidine kinase-like ATPase, C-terminal domain"/>
    <property type="match status" value="1"/>
</dbReference>
<dbReference type="InterPro" id="IPR036890">
    <property type="entry name" value="HATPase_C_sf"/>
</dbReference>
<dbReference type="Pfam" id="PF01751">
    <property type="entry name" value="Toprim"/>
    <property type="match status" value="1"/>
</dbReference>
<dbReference type="NCBIfam" id="NF004189">
    <property type="entry name" value="PRK05644.1"/>
    <property type="match status" value="1"/>
</dbReference>